<accession>A0A4C1TND2</accession>
<feature type="compositionally biased region" description="Basic residues" evidence="1">
    <location>
        <begin position="67"/>
        <end position="79"/>
    </location>
</feature>
<sequence length="79" mass="8959">MDRCCGEPCRDREPHIDKLLTPANSRRRTPPSDARTPAPPTDKPRPSGRDPRPPHRPPRASTCRGRAAGRRRMRSLLRS</sequence>
<dbReference type="EMBL" id="BGZK01000069">
    <property type="protein sequence ID" value="GBP15127.1"/>
    <property type="molecule type" value="Genomic_DNA"/>
</dbReference>
<keyword evidence="3" id="KW-1185">Reference proteome</keyword>
<name>A0A4C1TND2_EUMVA</name>
<dbReference type="AlphaFoldDB" id="A0A4C1TND2"/>
<evidence type="ECO:0000256" key="1">
    <source>
        <dbReference type="SAM" id="MobiDB-lite"/>
    </source>
</evidence>
<feature type="compositionally biased region" description="Basic and acidic residues" evidence="1">
    <location>
        <begin position="42"/>
        <end position="53"/>
    </location>
</feature>
<proteinExistence type="predicted"/>
<organism evidence="2 3">
    <name type="scientific">Eumeta variegata</name>
    <name type="common">Bagworm moth</name>
    <name type="synonym">Eumeta japonica</name>
    <dbReference type="NCBI Taxonomy" id="151549"/>
    <lineage>
        <taxon>Eukaryota</taxon>
        <taxon>Metazoa</taxon>
        <taxon>Ecdysozoa</taxon>
        <taxon>Arthropoda</taxon>
        <taxon>Hexapoda</taxon>
        <taxon>Insecta</taxon>
        <taxon>Pterygota</taxon>
        <taxon>Neoptera</taxon>
        <taxon>Endopterygota</taxon>
        <taxon>Lepidoptera</taxon>
        <taxon>Glossata</taxon>
        <taxon>Ditrysia</taxon>
        <taxon>Tineoidea</taxon>
        <taxon>Psychidae</taxon>
        <taxon>Oiketicinae</taxon>
        <taxon>Eumeta</taxon>
    </lineage>
</organism>
<protein>
    <submittedName>
        <fullName evidence="2">Uncharacterized protein</fullName>
    </submittedName>
</protein>
<reference evidence="2 3" key="1">
    <citation type="journal article" date="2019" name="Commun. Biol.">
        <title>The bagworm genome reveals a unique fibroin gene that provides high tensile strength.</title>
        <authorList>
            <person name="Kono N."/>
            <person name="Nakamura H."/>
            <person name="Ohtoshi R."/>
            <person name="Tomita M."/>
            <person name="Numata K."/>
            <person name="Arakawa K."/>
        </authorList>
    </citation>
    <scope>NUCLEOTIDE SEQUENCE [LARGE SCALE GENOMIC DNA]</scope>
</reference>
<dbReference type="OrthoDB" id="7110574at2759"/>
<feature type="region of interest" description="Disordered" evidence="1">
    <location>
        <begin position="1"/>
        <end position="79"/>
    </location>
</feature>
<comment type="caution">
    <text evidence="2">The sequence shown here is derived from an EMBL/GenBank/DDBJ whole genome shotgun (WGS) entry which is preliminary data.</text>
</comment>
<feature type="compositionally biased region" description="Basic and acidic residues" evidence="1">
    <location>
        <begin position="1"/>
        <end position="18"/>
    </location>
</feature>
<gene>
    <name evidence="2" type="ORF">EVAR_11427_1</name>
</gene>
<evidence type="ECO:0000313" key="2">
    <source>
        <dbReference type="EMBL" id="GBP15127.1"/>
    </source>
</evidence>
<dbReference type="Proteomes" id="UP000299102">
    <property type="component" value="Unassembled WGS sequence"/>
</dbReference>
<evidence type="ECO:0000313" key="3">
    <source>
        <dbReference type="Proteomes" id="UP000299102"/>
    </source>
</evidence>